<dbReference type="OrthoDB" id="5363652at2"/>
<dbReference type="InterPro" id="IPR017034">
    <property type="entry name" value="Abi_system_AbiD/AbiF"/>
</dbReference>
<dbReference type="EMBL" id="VVZX01000015">
    <property type="protein sequence ID" value="KAA5273282.1"/>
    <property type="molecule type" value="Genomic_DNA"/>
</dbReference>
<dbReference type="PIRSF" id="PIRSF034934">
    <property type="entry name" value="AbiF_AbiD"/>
    <property type="match status" value="1"/>
</dbReference>
<dbReference type="Proteomes" id="UP000291917">
    <property type="component" value="Unassembled WGS sequence"/>
</dbReference>
<evidence type="ECO:0000313" key="2">
    <source>
        <dbReference type="EMBL" id="RYT72818.1"/>
    </source>
</evidence>
<name>A0A380YPW9_9BACE</name>
<organism evidence="3 4">
    <name type="scientific">Bacteroides eggerthii</name>
    <dbReference type="NCBI Taxonomy" id="28111"/>
    <lineage>
        <taxon>Bacteria</taxon>
        <taxon>Pseudomonadati</taxon>
        <taxon>Bacteroidota</taxon>
        <taxon>Bacteroidia</taxon>
        <taxon>Bacteroidales</taxon>
        <taxon>Bacteroidaceae</taxon>
        <taxon>Bacteroides</taxon>
    </lineage>
</organism>
<dbReference type="Proteomes" id="UP000335496">
    <property type="component" value="Unassembled WGS sequence"/>
</dbReference>
<keyword evidence="6" id="KW-1185">Reference proteome</keyword>
<evidence type="ECO:0000313" key="1">
    <source>
        <dbReference type="EMBL" id="KAA5273282.1"/>
    </source>
</evidence>
<evidence type="ECO:0000313" key="6">
    <source>
        <dbReference type="Proteomes" id="UP000335496"/>
    </source>
</evidence>
<gene>
    <name evidence="2" type="ORF">EAJ03_10950</name>
    <name evidence="1" type="ORF">F2Z23_11545</name>
    <name evidence="3" type="ORF">NCTC11155_00422</name>
</gene>
<reference evidence="2 5" key="3">
    <citation type="journal article" date="2019" name="Science, e1252229">
        <title>Invertible promoters mediate bacterial phase variation, antibiotic resistance, and host adaptation in the gut.</title>
        <authorList>
            <person name="Jiang X."/>
            <person name="Hall A.B."/>
            <person name="Arthur T.D."/>
            <person name="Plichta D.R."/>
            <person name="Covington C.T."/>
            <person name="Poyet M."/>
            <person name="Crothers J."/>
            <person name="Moses P.L."/>
            <person name="Tolonen A.C."/>
            <person name="Vlamakis H."/>
            <person name="Alm E.J."/>
            <person name="Xavier R.J."/>
        </authorList>
    </citation>
    <scope>NUCLEOTIDE SEQUENCE [LARGE SCALE GENOMIC DNA]</scope>
    <source>
        <strain evidence="5">bj_0095</strain>
        <strain evidence="2">Bj_0095</strain>
    </source>
</reference>
<dbReference type="EMBL" id="RCXL01000016">
    <property type="protein sequence ID" value="RYT72818.1"/>
    <property type="molecule type" value="Genomic_DNA"/>
</dbReference>
<dbReference type="RefSeq" id="WP_004289564.1">
    <property type="nucleotide sequence ID" value="NZ_CABKNQ010000019.1"/>
</dbReference>
<reference evidence="3 4" key="1">
    <citation type="submission" date="2018-06" db="EMBL/GenBank/DDBJ databases">
        <authorList>
            <consortium name="Pathogen Informatics"/>
            <person name="Doyle S."/>
        </authorList>
    </citation>
    <scope>NUCLEOTIDE SEQUENCE [LARGE SCALE GENOMIC DNA]</scope>
    <source>
        <strain evidence="3 4">NCTC11155</strain>
    </source>
</reference>
<dbReference type="AlphaFoldDB" id="A0A380YPW9"/>
<accession>A0A380YPW9</accession>
<dbReference type="EMBL" id="UFSX01000001">
    <property type="protein sequence ID" value="SUV28472.1"/>
    <property type="molecule type" value="Genomic_DNA"/>
</dbReference>
<dbReference type="Proteomes" id="UP000254424">
    <property type="component" value="Unassembled WGS sequence"/>
</dbReference>
<proteinExistence type="predicted"/>
<dbReference type="InterPro" id="IPR011664">
    <property type="entry name" value="Abi_system_AbiD/AbiF-like"/>
</dbReference>
<evidence type="ECO:0000313" key="3">
    <source>
        <dbReference type="EMBL" id="SUV28472.1"/>
    </source>
</evidence>
<dbReference type="GeneID" id="93070366"/>
<reference evidence="1 6" key="2">
    <citation type="journal article" date="2019" name="Nat. Med.">
        <title>A library of human gut bacterial isolates paired with longitudinal multiomics data enables mechanistic microbiome research.</title>
        <authorList>
            <person name="Poyet M."/>
            <person name="Groussin M."/>
            <person name="Gibbons S.M."/>
            <person name="Avila-Pacheco J."/>
            <person name="Jiang X."/>
            <person name="Kearney S.M."/>
            <person name="Perrotta A.R."/>
            <person name="Berdy B."/>
            <person name="Zhao S."/>
            <person name="Lieberman T.D."/>
            <person name="Swanson P.K."/>
            <person name="Smith M."/>
            <person name="Roesemann S."/>
            <person name="Alexander J.E."/>
            <person name="Rich S.A."/>
            <person name="Livny J."/>
            <person name="Vlamakis H."/>
            <person name="Clish C."/>
            <person name="Bullock K."/>
            <person name="Deik A."/>
            <person name="Scott J."/>
            <person name="Pierce K.A."/>
            <person name="Xavier R.J."/>
            <person name="Alm E.J."/>
        </authorList>
    </citation>
    <scope>NUCLEOTIDE SEQUENCE [LARGE SCALE GENOMIC DNA]</scope>
    <source>
        <strain evidence="1 6">BIOML-A1</strain>
    </source>
</reference>
<evidence type="ECO:0000313" key="4">
    <source>
        <dbReference type="Proteomes" id="UP000254424"/>
    </source>
</evidence>
<sequence>MNTYNKAPLTYTEQIELLKSRGLIFSDERRAQRHLANISYYRLSAYMLPYKQSENGIILDTFRDGITWEMIYNLYVFDRKLRILVFDAIERLEIAIRTQIIYQLSHKYGSHWQDRQDIFNPPALVTLRNGKTVTIDVYNDIQKHIKEQLHNNKAEVFIQHYRDKYDKPENPPSWMSIEVMYFNHLSRICTGLKQRADINGIAAYFALPPKTFCSWLHTINYVRNICAHHARLWNRDLNIVPEKLSFSKTLDWISNPDTAKRSKLYYFLCMLNYMLQTANPTSPFKKKLKALLTENEDIISLNAMGFFENWENEIIWNNKK</sequence>
<dbReference type="STRING" id="483216.BACEGG_01265"/>
<dbReference type="Pfam" id="PF07751">
    <property type="entry name" value="Abi_2"/>
    <property type="match status" value="1"/>
</dbReference>
<protein>
    <submittedName>
        <fullName evidence="3">Abi family protein</fullName>
    </submittedName>
    <submittedName>
        <fullName evidence="2">Abi-like protein</fullName>
    </submittedName>
</protein>
<evidence type="ECO:0000313" key="5">
    <source>
        <dbReference type="Proteomes" id="UP000291917"/>
    </source>
</evidence>